<proteinExistence type="predicted"/>
<evidence type="ECO:0000313" key="1">
    <source>
        <dbReference type="EMBL" id="MBB3668366.1"/>
    </source>
</evidence>
<accession>A0A7W5TR92</accession>
<dbReference type="Proteomes" id="UP000547528">
    <property type="component" value="Unassembled WGS sequence"/>
</dbReference>
<gene>
    <name evidence="1" type="ORF">FHX47_002001</name>
</gene>
<protein>
    <submittedName>
        <fullName evidence="1">Uncharacterized protein</fullName>
    </submittedName>
</protein>
<name>A0A7W5TR92_9MICC</name>
<comment type="caution">
    <text evidence="1">The sequence shown here is derived from an EMBL/GenBank/DDBJ whole genome shotgun (WGS) entry which is preliminary data.</text>
</comment>
<organism evidence="1 2">
    <name type="scientific">Garicola koreensis</name>
    <dbReference type="NCBI Taxonomy" id="1262554"/>
    <lineage>
        <taxon>Bacteria</taxon>
        <taxon>Bacillati</taxon>
        <taxon>Actinomycetota</taxon>
        <taxon>Actinomycetes</taxon>
        <taxon>Micrococcales</taxon>
        <taxon>Micrococcaceae</taxon>
        <taxon>Garicola</taxon>
    </lineage>
</organism>
<reference evidence="1 2" key="1">
    <citation type="submission" date="2020-08" db="EMBL/GenBank/DDBJ databases">
        <title>Sequencing the genomes of 1000 actinobacteria strains.</title>
        <authorList>
            <person name="Klenk H.-P."/>
        </authorList>
    </citation>
    <scope>NUCLEOTIDE SEQUENCE [LARGE SCALE GENOMIC DNA]</scope>
    <source>
        <strain evidence="1 2">DSM 28238</strain>
    </source>
</reference>
<dbReference type="AlphaFoldDB" id="A0A7W5TR92"/>
<sequence>MDRLTQIATISLYRRGHHERGVMQWGVTVDLAR</sequence>
<evidence type="ECO:0000313" key="2">
    <source>
        <dbReference type="Proteomes" id="UP000547528"/>
    </source>
</evidence>
<keyword evidence="2" id="KW-1185">Reference proteome</keyword>
<dbReference type="EMBL" id="JACIBT010000016">
    <property type="protein sequence ID" value="MBB3668366.1"/>
    <property type="molecule type" value="Genomic_DNA"/>
</dbReference>